<comment type="caution">
    <text evidence="2">The sequence shown here is derived from an EMBL/GenBank/DDBJ whole genome shotgun (WGS) entry which is preliminary data.</text>
</comment>
<accession>A0A135LBY9</accession>
<dbReference type="Proteomes" id="UP000070168">
    <property type="component" value="Unassembled WGS sequence"/>
</dbReference>
<protein>
    <submittedName>
        <fullName evidence="2">Uncharacterized protein</fullName>
    </submittedName>
</protein>
<evidence type="ECO:0000313" key="3">
    <source>
        <dbReference type="Proteomes" id="UP000070168"/>
    </source>
</evidence>
<feature type="compositionally biased region" description="Low complexity" evidence="1">
    <location>
        <begin position="359"/>
        <end position="370"/>
    </location>
</feature>
<dbReference type="EMBL" id="LHQR01000069">
    <property type="protein sequence ID" value="KXG46488.1"/>
    <property type="molecule type" value="Genomic_DNA"/>
</dbReference>
<dbReference type="OrthoDB" id="3549294at2759"/>
<keyword evidence="3" id="KW-1185">Reference proteome</keyword>
<dbReference type="STRING" id="5078.A0A135LBY9"/>
<organism evidence="2 3">
    <name type="scientific">Penicillium patulum</name>
    <name type="common">Penicillium griseofulvum</name>
    <dbReference type="NCBI Taxonomy" id="5078"/>
    <lineage>
        <taxon>Eukaryota</taxon>
        <taxon>Fungi</taxon>
        <taxon>Dikarya</taxon>
        <taxon>Ascomycota</taxon>
        <taxon>Pezizomycotina</taxon>
        <taxon>Eurotiomycetes</taxon>
        <taxon>Eurotiomycetidae</taxon>
        <taxon>Eurotiales</taxon>
        <taxon>Aspergillaceae</taxon>
        <taxon>Penicillium</taxon>
    </lineage>
</organism>
<dbReference type="GeneID" id="63708357"/>
<evidence type="ECO:0000313" key="2">
    <source>
        <dbReference type="EMBL" id="KXG46488.1"/>
    </source>
</evidence>
<evidence type="ECO:0000256" key="1">
    <source>
        <dbReference type="SAM" id="MobiDB-lite"/>
    </source>
</evidence>
<reference evidence="2 3" key="1">
    <citation type="journal article" date="2016" name="BMC Genomics">
        <title>Genome sequencing and secondary metabolism of the postharvest pathogen Penicillium griseofulvum.</title>
        <authorList>
            <person name="Banani H."/>
            <person name="Marcet-Houben M."/>
            <person name="Ballester A.R."/>
            <person name="Abbruscato P."/>
            <person name="Gonzalez-Candelas L."/>
            <person name="Gabaldon T."/>
            <person name="Spadaro D."/>
        </authorList>
    </citation>
    <scope>NUCLEOTIDE SEQUENCE [LARGE SCALE GENOMIC DNA]</scope>
    <source>
        <strain evidence="2 3">PG3</strain>
    </source>
</reference>
<feature type="region of interest" description="Disordered" evidence="1">
    <location>
        <begin position="345"/>
        <end position="370"/>
    </location>
</feature>
<sequence>MTTAQIISPRYNEQDPSEMEITGFVVFSASSDGAEKKVLSSMGEGIQIYVGGFCDAGPRKATRKINEAIGEVDFLVRQGPVIVLSLKDHSTWGTRLAHPTRHAVSAFRDLSNVDETRVTFMLYPQDLPKDAMLEARPVMRKLQPNEILFVKGPVRMRIEVPAKGSFVWQGNSGKPMGLDMFGPEVFEFMVGLPIGVAEAQEVKLSKDAPLSEWPGVRGISGYDEGNYITVLFLAWAYILSAKWVELLDRSEAHQCSTEYSPKARQGPKEPEIEVIEVDLPPDASEAEIVWWNAILSGTPAWDISMEYESDKFISPCLPIPHPLLQPPPHLRTMHSSTISIIFHPRRLPPQDTDPPNPKPTKNVTYHSPTSSQSISSLISEHENLLPYYMTLSSKMCMTTIPAMKSIFFNADIPCNLVSAWTNAIFAVINPIVKQGDIPRLLNGLSARGPRVASLWLGTAIMGTSSIYLKHSEQGLIAPVLEAEAWMGVRTTFLTQPPRIYDKDAEFVQRDDECRLLLLATPSDGEYNHGYVTVWPWKPFGRARVCETDILLREHLSCGCHVLEYEGWSWELGDGSRVEDTGVGARFSPLLSTSNYSSKAATVSRS</sequence>
<dbReference type="OMA" id="NEYERAF"/>
<proteinExistence type="predicted"/>
<dbReference type="AlphaFoldDB" id="A0A135LBY9"/>
<name>A0A135LBY9_PENPA</name>
<dbReference type="RefSeq" id="XP_040645024.1">
    <property type="nucleotide sequence ID" value="XM_040793057.1"/>
</dbReference>
<gene>
    <name evidence="2" type="ORF">PGRI_053440</name>
</gene>